<organism evidence="1 2">
    <name type="scientific">Candidatus Lambdaproteobacteria bacterium RIFOXYD2_FULL_50_16</name>
    <dbReference type="NCBI Taxonomy" id="1817772"/>
    <lineage>
        <taxon>Bacteria</taxon>
        <taxon>Pseudomonadati</taxon>
        <taxon>Pseudomonadota</taxon>
        <taxon>Candidatus Lambdaproteobacteria</taxon>
    </lineage>
</organism>
<evidence type="ECO:0000313" key="1">
    <source>
        <dbReference type="EMBL" id="OGG96236.1"/>
    </source>
</evidence>
<sequence length="372" mass="41872">MAEFLLREAFNPKGVQEQAGRLLGAWAGFDRVGFEEAVCPKLAALNFGERAQLIRESLHEFLPQAYPEALAIILKALPPELTRSELLGMDNFIIWPLAQFVSSYGINHFELSMGALYQMTRCFSAEGDIRFFIEKYPQETLARLAEWAKDPNVHVRRLVSEGTRPRLPLCRALPAFKKDPSPILPLLEVLKNDPELYVRRSVANNLNDIAKDNPEVVVALLSRWNQTPSPELDWMTRHALRSLIKKGHAGALALLGYGTLGLVELKSLCLTKPRYRLGEELRFEARLFNPQSRPQRLMVDFVVHYQKAGGKLSPKVFKAAKPTLGPGETLVVSKGVQLEQRSTREHYPGLHKLSLQINGTSMGEVPFILEID</sequence>
<name>A0A1F6GDP6_9PROT</name>
<dbReference type="Pfam" id="PF08713">
    <property type="entry name" value="DNA_alkylation"/>
    <property type="match status" value="1"/>
</dbReference>
<dbReference type="STRING" id="1817772.A2527_04455"/>
<evidence type="ECO:0008006" key="3">
    <source>
        <dbReference type="Google" id="ProtNLM"/>
    </source>
</evidence>
<protein>
    <recommendedName>
        <fullName evidence="3">DNA alkylation repair protein</fullName>
    </recommendedName>
</protein>
<accession>A0A1F6GDP6</accession>
<evidence type="ECO:0000313" key="2">
    <source>
        <dbReference type="Proteomes" id="UP000178449"/>
    </source>
</evidence>
<dbReference type="SUPFAM" id="SSF48371">
    <property type="entry name" value="ARM repeat"/>
    <property type="match status" value="1"/>
</dbReference>
<reference evidence="1 2" key="1">
    <citation type="journal article" date="2016" name="Nat. Commun.">
        <title>Thousands of microbial genomes shed light on interconnected biogeochemical processes in an aquifer system.</title>
        <authorList>
            <person name="Anantharaman K."/>
            <person name="Brown C.T."/>
            <person name="Hug L.A."/>
            <person name="Sharon I."/>
            <person name="Castelle C.J."/>
            <person name="Probst A.J."/>
            <person name="Thomas B.C."/>
            <person name="Singh A."/>
            <person name="Wilkins M.J."/>
            <person name="Karaoz U."/>
            <person name="Brodie E.L."/>
            <person name="Williams K.H."/>
            <person name="Hubbard S.S."/>
            <person name="Banfield J.F."/>
        </authorList>
    </citation>
    <scope>NUCLEOTIDE SEQUENCE [LARGE SCALE GENOMIC DNA]</scope>
</reference>
<dbReference type="AlphaFoldDB" id="A0A1F6GDP6"/>
<gene>
    <name evidence="1" type="ORF">A2527_04455</name>
</gene>
<dbReference type="InterPro" id="IPR016024">
    <property type="entry name" value="ARM-type_fold"/>
</dbReference>
<dbReference type="Gene3D" id="1.25.40.290">
    <property type="entry name" value="ARM repeat domains"/>
    <property type="match status" value="1"/>
</dbReference>
<comment type="caution">
    <text evidence="1">The sequence shown here is derived from an EMBL/GenBank/DDBJ whole genome shotgun (WGS) entry which is preliminary data.</text>
</comment>
<dbReference type="EMBL" id="MFNE01000017">
    <property type="protein sequence ID" value="OGG96236.1"/>
    <property type="molecule type" value="Genomic_DNA"/>
</dbReference>
<dbReference type="Proteomes" id="UP000178449">
    <property type="component" value="Unassembled WGS sequence"/>
</dbReference>
<proteinExistence type="predicted"/>
<dbReference type="InterPro" id="IPR014825">
    <property type="entry name" value="DNA_alkylation"/>
</dbReference>